<dbReference type="Pfam" id="PF11599">
    <property type="entry name" value="AviRa"/>
    <property type="match status" value="1"/>
</dbReference>
<proteinExistence type="predicted"/>
<name>L0EEW0_THECK</name>
<dbReference type="AlphaFoldDB" id="L0EEW0"/>
<organism evidence="1 2">
    <name type="scientific">Thermobacillus composti (strain DSM 18247 / JCM 13945 / KWC4)</name>
    <dbReference type="NCBI Taxonomy" id="717605"/>
    <lineage>
        <taxon>Bacteria</taxon>
        <taxon>Bacillati</taxon>
        <taxon>Bacillota</taxon>
        <taxon>Bacilli</taxon>
        <taxon>Bacillales</taxon>
        <taxon>Paenibacillaceae</taxon>
        <taxon>Thermobacillus</taxon>
    </lineage>
</organism>
<dbReference type="Gene3D" id="1.10.287.540">
    <property type="entry name" value="Helix hairpin bin"/>
    <property type="match status" value="1"/>
</dbReference>
<dbReference type="STRING" id="717605.Theco_1547"/>
<dbReference type="HOGENOM" id="CLU_1136281_0_0_9"/>
<dbReference type="RefSeq" id="WP_015254437.1">
    <property type="nucleotide sequence ID" value="NC_019897.1"/>
</dbReference>
<sequence>MEYRFATDEPRGHFASGRVLYNAKGAAPFPVRLADEIVQRCFHYLEERGHSGPYAIYDPCCGSGYLLTVIGLLHGAQIRAVFASDIDESMLETARRNLSLLTAEGMRARIEQLRELYEQYGKPSHAEALESAAMLDGYRACGTVESIEMFPADITVGSPEAVRDSGFCPVNIVIADLPYGHLTGWQSGSADPAARMLDSLFPLLRPGASVIALISDKSHKLRHERYRRIALLKAGKRQIALFEPKGC</sequence>
<gene>
    <name evidence="1" type="ordered locus">Theco_1547</name>
</gene>
<dbReference type="OrthoDB" id="3576210at2"/>
<keyword evidence="1" id="KW-0808">Transferase</keyword>
<accession>L0EEW0</accession>
<dbReference type="InterPro" id="IPR029063">
    <property type="entry name" value="SAM-dependent_MTases_sf"/>
</dbReference>
<evidence type="ECO:0000313" key="1">
    <source>
        <dbReference type="EMBL" id="AGA57685.1"/>
    </source>
</evidence>
<dbReference type="SUPFAM" id="SSF53335">
    <property type="entry name" value="S-adenosyl-L-methionine-dependent methyltransferases"/>
    <property type="match status" value="1"/>
</dbReference>
<dbReference type="KEGG" id="tco:Theco_1547"/>
<dbReference type="Proteomes" id="UP000010795">
    <property type="component" value="Chromosome"/>
</dbReference>
<keyword evidence="2" id="KW-1185">Reference proteome</keyword>
<dbReference type="CDD" id="cd02440">
    <property type="entry name" value="AdoMet_MTases"/>
    <property type="match status" value="1"/>
</dbReference>
<dbReference type="InterPro" id="IPR024268">
    <property type="entry name" value="AviRa"/>
</dbReference>
<evidence type="ECO:0000313" key="2">
    <source>
        <dbReference type="Proteomes" id="UP000010795"/>
    </source>
</evidence>
<reference evidence="2" key="1">
    <citation type="submission" date="2012-01" db="EMBL/GenBank/DDBJ databases">
        <title>Complete sequence of chromosome of Thermobacillus composti KWC4.</title>
        <authorList>
            <person name="Lucas S."/>
            <person name="Han J."/>
            <person name="Lapidus A."/>
            <person name="Cheng J.-F."/>
            <person name="Goodwin L."/>
            <person name="Pitluck S."/>
            <person name="Peters L."/>
            <person name="Ovchinnikova G."/>
            <person name="Teshima H."/>
            <person name="Detter J.C."/>
            <person name="Han C."/>
            <person name="Tapia R."/>
            <person name="Land M."/>
            <person name="Hauser L."/>
            <person name="Kyrpides N."/>
            <person name="Ivanova N."/>
            <person name="Pagani I."/>
            <person name="Anderson I."/>
            <person name="Woyke T."/>
        </authorList>
    </citation>
    <scope>NUCLEOTIDE SEQUENCE [LARGE SCALE GENOMIC DNA]</scope>
    <source>
        <strain evidence="2">DSM 18247 / JCM 13945 / KWC4</strain>
    </source>
</reference>
<keyword evidence="1" id="KW-0489">Methyltransferase</keyword>
<dbReference type="eggNOG" id="COG2890">
    <property type="taxonomic scope" value="Bacteria"/>
</dbReference>
<dbReference type="Gene3D" id="3.40.50.150">
    <property type="entry name" value="Vaccinia Virus protein VP39"/>
    <property type="match status" value="1"/>
</dbReference>
<dbReference type="GO" id="GO:0032259">
    <property type="term" value="P:methylation"/>
    <property type="evidence" value="ECO:0007669"/>
    <property type="project" value="UniProtKB-KW"/>
</dbReference>
<dbReference type="EMBL" id="CP003255">
    <property type="protein sequence ID" value="AGA57685.1"/>
    <property type="molecule type" value="Genomic_DNA"/>
</dbReference>
<dbReference type="GO" id="GO:0008168">
    <property type="term" value="F:methyltransferase activity"/>
    <property type="evidence" value="ECO:0007669"/>
    <property type="project" value="UniProtKB-KW"/>
</dbReference>
<protein>
    <submittedName>
        <fullName evidence="1">rRNA methyltransferase AviRa</fullName>
    </submittedName>
</protein>